<dbReference type="SUPFAM" id="SSF54637">
    <property type="entry name" value="Thioesterase/thiol ester dehydrase-isomerase"/>
    <property type="match status" value="1"/>
</dbReference>
<evidence type="ECO:0000313" key="3">
    <source>
        <dbReference type="Proteomes" id="UP001500194"/>
    </source>
</evidence>
<dbReference type="GeneID" id="68573335"/>
<gene>
    <name evidence="2" type="ORF">GCM10009019_19830</name>
</gene>
<evidence type="ECO:0000313" key="2">
    <source>
        <dbReference type="EMBL" id="GAA0655980.1"/>
    </source>
</evidence>
<organism evidence="2 3">
    <name type="scientific">Salarchaeum japonicum</name>
    <dbReference type="NCBI Taxonomy" id="555573"/>
    <lineage>
        <taxon>Archaea</taxon>
        <taxon>Methanobacteriati</taxon>
        <taxon>Methanobacteriota</taxon>
        <taxon>Stenosarchaea group</taxon>
        <taxon>Halobacteria</taxon>
        <taxon>Halobacteriales</taxon>
        <taxon>Halobacteriaceae</taxon>
    </lineage>
</organism>
<feature type="domain" description="MaoC-like" evidence="1">
    <location>
        <begin position="8"/>
        <end position="118"/>
    </location>
</feature>
<dbReference type="InterPro" id="IPR029069">
    <property type="entry name" value="HotDog_dom_sf"/>
</dbReference>
<dbReference type="RefSeq" id="WP_227260036.1">
    <property type="nucleotide sequence ID" value="NZ_BAAADU010000002.1"/>
</dbReference>
<dbReference type="PANTHER" id="PTHR43664:SF1">
    <property type="entry name" value="BETA-METHYLMALYL-COA DEHYDRATASE"/>
    <property type="match status" value="1"/>
</dbReference>
<dbReference type="PANTHER" id="PTHR43664">
    <property type="entry name" value="MONOAMINE OXIDASE-RELATED"/>
    <property type="match status" value="1"/>
</dbReference>
<reference evidence="2 3" key="1">
    <citation type="journal article" date="2019" name="Int. J. Syst. Evol. Microbiol.">
        <title>The Global Catalogue of Microorganisms (GCM) 10K type strain sequencing project: providing services to taxonomists for standard genome sequencing and annotation.</title>
        <authorList>
            <consortium name="The Broad Institute Genomics Platform"/>
            <consortium name="The Broad Institute Genome Sequencing Center for Infectious Disease"/>
            <person name="Wu L."/>
            <person name="Ma J."/>
        </authorList>
    </citation>
    <scope>NUCLEOTIDE SEQUENCE [LARGE SCALE GENOMIC DNA]</scope>
    <source>
        <strain evidence="2 3">JCM 16327</strain>
    </source>
</reference>
<dbReference type="EMBL" id="BAAADU010000002">
    <property type="protein sequence ID" value="GAA0655980.1"/>
    <property type="molecule type" value="Genomic_DNA"/>
</dbReference>
<proteinExistence type="predicted"/>
<evidence type="ECO:0000259" key="1">
    <source>
        <dbReference type="Pfam" id="PF01575"/>
    </source>
</evidence>
<dbReference type="InterPro" id="IPR052342">
    <property type="entry name" value="MCH/BMMD"/>
</dbReference>
<sequence length="134" mass="14372">MTESFAVGDTFERVTEDVSREDFVRYAGASGDFNPIHYDDPHARDAGYPSVFGQGMFTAGVASALVRETFGLAGLREYDTRFVAQVWPGDTLTTTLEITAVEDAADGTRVEADLVVTNDDGERVVDGGAVAVVE</sequence>
<dbReference type="InterPro" id="IPR002539">
    <property type="entry name" value="MaoC-like_dom"/>
</dbReference>
<dbReference type="Proteomes" id="UP001500194">
    <property type="component" value="Unassembled WGS sequence"/>
</dbReference>
<dbReference type="Pfam" id="PF01575">
    <property type="entry name" value="MaoC_dehydratas"/>
    <property type="match status" value="1"/>
</dbReference>
<protein>
    <submittedName>
        <fullName evidence="2">Dihydroxy-acid dehydratase</fullName>
    </submittedName>
</protein>
<comment type="caution">
    <text evidence="2">The sequence shown here is derived from an EMBL/GenBank/DDBJ whole genome shotgun (WGS) entry which is preliminary data.</text>
</comment>
<keyword evidence="3" id="KW-1185">Reference proteome</keyword>
<dbReference type="Gene3D" id="3.10.129.10">
    <property type="entry name" value="Hotdog Thioesterase"/>
    <property type="match status" value="1"/>
</dbReference>
<accession>A0AAV3T2Y9</accession>
<dbReference type="AlphaFoldDB" id="A0AAV3T2Y9"/>
<name>A0AAV3T2Y9_9EURY</name>